<dbReference type="GO" id="GO:0004252">
    <property type="term" value="F:serine-type endopeptidase activity"/>
    <property type="evidence" value="ECO:0007669"/>
    <property type="project" value="UniProtKB-EC"/>
</dbReference>
<dbReference type="EC" id="3.4.21.53" evidence="3"/>
<dbReference type="Proteomes" id="UP000009007">
    <property type="component" value="Chromosome I"/>
</dbReference>
<protein>
    <submittedName>
        <fullName evidence="3">Archaeal serine protease</fullName>
        <ecNumber evidence="3">3.4.21.53</ecNumber>
    </submittedName>
</protein>
<name>I7LLC0_METBM</name>
<dbReference type="GO" id="GO:0012505">
    <property type="term" value="C:endomembrane system"/>
    <property type="evidence" value="ECO:0007669"/>
    <property type="project" value="UniProtKB-SubCell"/>
</dbReference>
<accession>I7LLC0</accession>
<evidence type="ECO:0000256" key="1">
    <source>
        <dbReference type="ARBA" id="ARBA00004127"/>
    </source>
</evidence>
<dbReference type="InterPro" id="IPR020568">
    <property type="entry name" value="Ribosomal_Su5_D2-typ_SF"/>
</dbReference>
<dbReference type="PRINTS" id="PR00830">
    <property type="entry name" value="ENDOLAPTASE"/>
</dbReference>
<comment type="subcellular location">
    <subcellularLocation>
        <location evidence="1">Endomembrane system</location>
        <topology evidence="1">Multi-pass membrane protein</topology>
    </subcellularLocation>
</comment>
<evidence type="ECO:0000259" key="2">
    <source>
        <dbReference type="Pfam" id="PF05362"/>
    </source>
</evidence>
<reference evidence="4" key="1">
    <citation type="journal article" date="2012" name="J. Bacteriol.">
        <title>Complete genome sequence of the hydrogenotrophic, methanogenic archaeon Methanoculleus bourgensis strain MS2T, isolated from a sewage sludge digester.</title>
        <authorList>
            <person name="Maus I."/>
            <person name="Wibberg D."/>
            <person name="Stantscheff R."/>
            <person name="Eikmeyer F.G."/>
            <person name="Seffner A."/>
            <person name="Boelter J."/>
            <person name="Szczepanowski R."/>
            <person name="Blom J."/>
            <person name="Jaenicke S."/>
            <person name="Konig H."/>
            <person name="Puhler A."/>
            <person name="Schluter A."/>
        </authorList>
    </citation>
    <scope>NUCLEOTIDE SEQUENCE [LARGE SCALE GENOMIC DNA]</scope>
    <source>
        <strain evidence="4">ATCC 43281 / DSM 3045 / OCM 15 / MS2</strain>
    </source>
</reference>
<keyword evidence="4" id="KW-1185">Reference proteome</keyword>
<gene>
    <name evidence="3" type="ordered locus">BN140_0311</name>
</gene>
<dbReference type="Gene3D" id="3.30.230.10">
    <property type="match status" value="1"/>
</dbReference>
<dbReference type="GO" id="GO:0005524">
    <property type="term" value="F:ATP binding"/>
    <property type="evidence" value="ECO:0007669"/>
    <property type="project" value="InterPro"/>
</dbReference>
<evidence type="ECO:0000313" key="3">
    <source>
        <dbReference type="EMBL" id="CCJ35234.1"/>
    </source>
</evidence>
<proteinExistence type="predicted"/>
<dbReference type="PATRIC" id="fig|1201294.9.peg.335"/>
<dbReference type="Pfam" id="PF05362">
    <property type="entry name" value="Lon_C"/>
    <property type="match status" value="1"/>
</dbReference>
<dbReference type="AlphaFoldDB" id="I7LLC0"/>
<dbReference type="InterPro" id="IPR008269">
    <property type="entry name" value="Lon_proteolytic"/>
</dbReference>
<dbReference type="PANTHER" id="PTHR10046">
    <property type="entry name" value="ATP DEPENDENT LON PROTEASE FAMILY MEMBER"/>
    <property type="match status" value="1"/>
</dbReference>
<dbReference type="EMBL" id="HE964772">
    <property type="protein sequence ID" value="CCJ35234.1"/>
    <property type="molecule type" value="Genomic_DNA"/>
</dbReference>
<keyword evidence="3" id="KW-0378">Hydrolase</keyword>
<sequence>MVSGYHMRMREKTLATLLILSLVMNVFLLVVALVPGEDPARILSQPPADDICPITTPAPLPTEKEAGAGGTASMQAPVILQKIEAGRGGPFSPDRVTEEGAMVDISAEVVPGRGRVLVQTTPLMGVVFQDAANQAVAVAQNRSHVNLSTSDIIFSIHGPEEVSEIDGPSAGALMTTLLLSVLEGFSLNENVTVTGTINENGEIGPVGGILVKAEAAAASGKTLLLLSEKNNQVFEYREETRTLGGLSIARQRPVAVDAKEYIEENYGIRVEYVDSIDGLLADVRLPAETPVTAVA</sequence>
<dbReference type="SUPFAM" id="SSF54211">
    <property type="entry name" value="Ribosomal protein S5 domain 2-like"/>
    <property type="match status" value="1"/>
</dbReference>
<dbReference type="KEGG" id="mbg:BN140_0311"/>
<dbReference type="InterPro" id="IPR014721">
    <property type="entry name" value="Ribsml_uS5_D2-typ_fold_subgr"/>
</dbReference>
<dbReference type="GO" id="GO:0006508">
    <property type="term" value="P:proteolysis"/>
    <property type="evidence" value="ECO:0007669"/>
    <property type="project" value="UniProtKB-KW"/>
</dbReference>
<organism evidence="3 4">
    <name type="scientific">Methanoculleus bourgensis (strain ATCC 43281 / DSM 3045 / OCM 15 / MS2)</name>
    <name type="common">Methanogenium bourgense</name>
    <dbReference type="NCBI Taxonomy" id="1201294"/>
    <lineage>
        <taxon>Archaea</taxon>
        <taxon>Methanobacteriati</taxon>
        <taxon>Methanobacteriota</taxon>
        <taxon>Stenosarchaea group</taxon>
        <taxon>Methanomicrobia</taxon>
        <taxon>Methanomicrobiales</taxon>
        <taxon>Methanomicrobiaceae</taxon>
        <taxon>Methanoculleus</taxon>
    </lineage>
</organism>
<keyword evidence="3" id="KW-0645">Protease</keyword>
<dbReference type="BioCyc" id="MBOU1201294:BN140_RS01555-MONOMER"/>
<dbReference type="GO" id="GO:0004176">
    <property type="term" value="F:ATP-dependent peptidase activity"/>
    <property type="evidence" value="ECO:0007669"/>
    <property type="project" value="InterPro"/>
</dbReference>
<feature type="domain" description="Lon proteolytic" evidence="2">
    <location>
        <begin position="100"/>
        <end position="233"/>
    </location>
</feature>
<dbReference type="HOGENOM" id="CLU_079274_0_0_2"/>
<evidence type="ECO:0000313" key="4">
    <source>
        <dbReference type="Proteomes" id="UP000009007"/>
    </source>
</evidence>
<dbReference type="GO" id="GO:0030163">
    <property type="term" value="P:protein catabolic process"/>
    <property type="evidence" value="ECO:0007669"/>
    <property type="project" value="InterPro"/>
</dbReference>
<dbReference type="InterPro" id="IPR027065">
    <property type="entry name" value="Lon_Prtase"/>
</dbReference>